<keyword evidence="2" id="KW-0732">Signal</keyword>
<sequence length="1127" mass="125180">MNYKKILAATAVTSAAFVVPVMVGAEDILPIEKDDLIAAGTYSVGDTVKAALTEIKTPATAEDGTPTETVDKIVSYEWFIGDATIASSQAAEFKLPMHAEGKKVKLVVTTEGQKKYFKEISVEALGTLTADVGYEEGINSPRVNSTITMKSLNIPDENEVISGYEWYLVDGSQYKLLVGENAIDLEIPIEFSGKEVLFVVKTESGKAYKKTVKIDELKFGLNPVTYSVKVNGKQTELPLTTELLPGDKIQIDHSEIIGDGGEILSAEDYEVQYKWVAFNGNDNQFTLPNATGKTFTIPVDSEKQGYKRFEVTVTISVPNIATVDSTTIGIGTSNEPIKDLIDNINKLIEFKKYTDLQAKVNGLLDSYNQLNDSAKAAITNYSKLEEYAQAFKVVEPLTKDFSKLNSDYTNLVTGIDTTIKQAELLKSVNSLRQSFNKLTAKQKEIYHLFEVDNAAPSIAQLHEWIVKIGDNDIDYVTNKAVKAFNDKVTAEIFDGEYKIVFDNDSNDFVELKAFEEKIKQYLDEAKTFDNAYQALLKTDMLKIAQADVKKAREVIEKINKISTLTDKKKASAIIAAEKAYNKLNLAQASLISVDTMEKLLNPFTYDEEQNQEDAKEAVQNLIDRINDILPVAGTGKEYPLDIEMLESELDGIAIDYKLLTSEQKKLLTNYKSVSQVKKDVSAAKRVAMSVVKAEEAEAEATNYEGDENRSKYISKMKSAHSKYNSAYKAYTKLTIEQKSLVDGDALKSAIASITAIIDDEEFAGKGEYDSSKSSEVVSQIEKIAELLKTAESTALANSGGMNTDADLQLAINTAKSMYKSLNSFEKKLVHNYALISTASSHLSKADSVKKRLLAVSDEKKFASAKQSFDKLQPVQKGLIFGTYTEVSDKYSSSGSSTLQELNDLLTDFFEVGNYNIVEFKELQKQLQYLSTTQLKTLTYYKQYQAMEKDVKTVDSFVAKMVKLGENPTYSQKDSIYKSYLKLTQVQQQLLSTYPNTDGKGMYSEILFSWMDGATGAASDLNTRIGAIIVSGIYNVVLAGDSPLAKIANFEQQLNQFTKEYKALDSKERKLVVNYSYIMSAEKDLKAVRTVIQLEKELENAEDQSKLKQAIDKLTVEQKSLYDLVKQP</sequence>
<keyword evidence="1" id="KW-0175">Coiled coil</keyword>
<feature type="signal peptide" evidence="2">
    <location>
        <begin position="1"/>
        <end position="25"/>
    </location>
</feature>
<feature type="coiled-coil region" evidence="1">
    <location>
        <begin position="1046"/>
        <end position="1110"/>
    </location>
</feature>
<gene>
    <name evidence="3" type="ORF">LZ480_16295</name>
</gene>
<protein>
    <submittedName>
        <fullName evidence="3">Uncharacterized protein</fullName>
    </submittedName>
</protein>
<evidence type="ECO:0000313" key="4">
    <source>
        <dbReference type="Proteomes" id="UP001316087"/>
    </source>
</evidence>
<dbReference type="EMBL" id="JAKZFC010000007">
    <property type="protein sequence ID" value="MCH7323436.1"/>
    <property type="molecule type" value="Genomic_DNA"/>
</dbReference>
<feature type="coiled-coil region" evidence="1">
    <location>
        <begin position="511"/>
        <end position="561"/>
    </location>
</feature>
<comment type="caution">
    <text evidence="3">The sequence shown here is derived from an EMBL/GenBank/DDBJ whole genome shotgun (WGS) entry which is preliminary data.</text>
</comment>
<dbReference type="Proteomes" id="UP001316087">
    <property type="component" value="Unassembled WGS sequence"/>
</dbReference>
<dbReference type="RefSeq" id="WP_241370606.1">
    <property type="nucleotide sequence ID" value="NZ_JAKZFC010000007.1"/>
</dbReference>
<reference evidence="3 4" key="1">
    <citation type="submission" date="2022-03" db="EMBL/GenBank/DDBJ databases">
        <authorList>
            <person name="Jo J.-H."/>
            <person name="Im W.-T."/>
        </authorList>
    </citation>
    <scope>NUCLEOTIDE SEQUENCE [LARGE SCALE GENOMIC DNA]</scope>
    <source>
        <strain evidence="3 4">MA9</strain>
    </source>
</reference>
<feature type="chain" id="PRO_5045798568" evidence="2">
    <location>
        <begin position="26"/>
        <end position="1127"/>
    </location>
</feature>
<evidence type="ECO:0000256" key="2">
    <source>
        <dbReference type="SAM" id="SignalP"/>
    </source>
</evidence>
<evidence type="ECO:0000256" key="1">
    <source>
        <dbReference type="SAM" id="Coils"/>
    </source>
</evidence>
<keyword evidence="4" id="KW-1185">Reference proteome</keyword>
<accession>A0ABS9UGH4</accession>
<name>A0ABS9UGH4_9BACL</name>
<proteinExistence type="predicted"/>
<organism evidence="3 4">
    <name type="scientific">Solibacillus palustris</name>
    <dbReference type="NCBI Taxonomy" id="2908203"/>
    <lineage>
        <taxon>Bacteria</taxon>
        <taxon>Bacillati</taxon>
        <taxon>Bacillota</taxon>
        <taxon>Bacilli</taxon>
        <taxon>Bacillales</taxon>
        <taxon>Caryophanaceae</taxon>
        <taxon>Solibacillus</taxon>
    </lineage>
</organism>
<evidence type="ECO:0000313" key="3">
    <source>
        <dbReference type="EMBL" id="MCH7323436.1"/>
    </source>
</evidence>